<keyword evidence="2" id="KW-0378">Hydrolase</keyword>
<dbReference type="SUPFAM" id="SSF103642">
    <property type="entry name" value="Sec-C motif"/>
    <property type="match status" value="1"/>
</dbReference>
<reference evidence="3" key="1">
    <citation type="submission" date="2016-10" db="EMBL/GenBank/DDBJ databases">
        <authorList>
            <person name="Varghese N."/>
            <person name="Submissions S."/>
        </authorList>
    </citation>
    <scope>NUCLEOTIDE SEQUENCE [LARGE SCALE GENOMIC DNA]</scope>
    <source>
        <strain evidence="3">DSM 7165</strain>
    </source>
</reference>
<dbReference type="Gene3D" id="3.10.450.50">
    <property type="match status" value="1"/>
</dbReference>
<protein>
    <submittedName>
        <fullName evidence="2">Preprotein translocase subunit SecA (ATPase, RNA helicase)</fullName>
    </submittedName>
</protein>
<dbReference type="AlphaFoldDB" id="A0A1H6TIR2"/>
<gene>
    <name evidence="2" type="ORF">SAMN05421831_110115</name>
</gene>
<dbReference type="PANTHER" id="PTHR33747:SF1">
    <property type="entry name" value="ADENYLATE CYCLASE-ASSOCIATED CAP C-TERMINAL DOMAIN-CONTAINING PROTEIN"/>
    <property type="match status" value="1"/>
</dbReference>
<dbReference type="Proteomes" id="UP000242999">
    <property type="component" value="Unassembled WGS sequence"/>
</dbReference>
<feature type="domain" description="NERD" evidence="1">
    <location>
        <begin position="301"/>
        <end position="392"/>
    </location>
</feature>
<evidence type="ECO:0000259" key="1">
    <source>
        <dbReference type="Pfam" id="PF08378"/>
    </source>
</evidence>
<dbReference type="RefSeq" id="WP_093311239.1">
    <property type="nucleotide sequence ID" value="NZ_FNYH01000010.1"/>
</dbReference>
<dbReference type="InterPro" id="IPR011528">
    <property type="entry name" value="NERD"/>
</dbReference>
<dbReference type="Pfam" id="PF08378">
    <property type="entry name" value="NERD"/>
    <property type="match status" value="1"/>
</dbReference>
<keyword evidence="2" id="KW-0547">Nucleotide-binding</keyword>
<keyword evidence="3" id="KW-1185">Reference proteome</keyword>
<dbReference type="EMBL" id="FNYH01000010">
    <property type="protein sequence ID" value="SEI79901.1"/>
    <property type="molecule type" value="Genomic_DNA"/>
</dbReference>
<evidence type="ECO:0000313" key="3">
    <source>
        <dbReference type="Proteomes" id="UP000242999"/>
    </source>
</evidence>
<dbReference type="GO" id="GO:0004386">
    <property type="term" value="F:helicase activity"/>
    <property type="evidence" value="ECO:0007669"/>
    <property type="project" value="UniProtKB-KW"/>
</dbReference>
<sequence length="723" mass="83217">MPEHKEARKESEVFKELEDLCLSPGYVHAIAYFCFRDNTIRYADEVKPEDVLQQFSIGRLVRTEISTLIGMACKKDIDDTLPSLNLMQEYISKTDSLLQELHQSMMPPLKELFNLNKVGDDSFNPFNSGAVLRESIFYGGESAYHFQYRDLSKEKYRKDNDWLIENKGYSLEQAMSVISSIQTLQNDKINDVFARLIEKNPNEWTFLEAYTFSLEEIINKSELDMEVAKKVIGSFVSPVGQEDFTSLDNFNPINAYPIIELQDNRYLLFQNYSLVEALYETPFFWFNSDEVYRNIAMRHRGEFTEEFSSTRLKRVFGERRVFQNVDIFDDKNNKAGEIDVLVVFANRAIVLQAKSKKLTIAARKGNDLVLKDDFKKAVQDAYDQALVCSNYLTNSSYKVVDRKGNEIAISREFKEIYPFCVVSDHYPALSFQARQLLEQKPTDVIKPAFVMDVFFLDVATEMLKSPLHFLSYVNRRTMYGDKILSTHELTILSYHLKQNLWMDGEYTMMQLGDDICADLDLAMLARRDGIPGSATPDGILTKYEGTHFDRLVKDIELRDHSATLDFGFMLLTLSGDTVEMINDGISKLLELGRKDGKHHDLTLGISEDSSGLTIHCNDDSDAEAAKRLDRHCELRKYEQKANQWFGVCIGSKSKRLRFGVNKDFKWEQSNEMDEVTKDLPKPQSLKGKNKVNFQTVNRKSKKIGRNENCPCGSGKKYKKCCLR</sequence>
<organism evidence="2 3">
    <name type="scientific">Allopseudospirillum japonicum</name>
    <dbReference type="NCBI Taxonomy" id="64971"/>
    <lineage>
        <taxon>Bacteria</taxon>
        <taxon>Pseudomonadati</taxon>
        <taxon>Pseudomonadota</taxon>
        <taxon>Gammaproteobacteria</taxon>
        <taxon>Oceanospirillales</taxon>
        <taxon>Oceanospirillaceae</taxon>
        <taxon>Allopseudospirillum</taxon>
    </lineage>
</organism>
<name>A0A1H6TIR2_9GAMM</name>
<dbReference type="InterPro" id="IPR004027">
    <property type="entry name" value="SEC_C_motif"/>
</dbReference>
<dbReference type="Pfam" id="PF02810">
    <property type="entry name" value="SEC-C"/>
    <property type="match status" value="1"/>
</dbReference>
<dbReference type="PANTHER" id="PTHR33747">
    <property type="entry name" value="UPF0225 PROTEIN SCO1677"/>
    <property type="match status" value="1"/>
</dbReference>
<evidence type="ECO:0000313" key="2">
    <source>
        <dbReference type="EMBL" id="SEI79901.1"/>
    </source>
</evidence>
<proteinExistence type="predicted"/>
<keyword evidence="2" id="KW-0067">ATP-binding</keyword>
<dbReference type="OrthoDB" id="570299at2"/>
<dbReference type="STRING" id="64971.SAMN05421831_110115"/>
<keyword evidence="2" id="KW-0347">Helicase</keyword>
<accession>A0A1H6TIR2</accession>